<accession>A0ABW2DPE0</accession>
<name>A0ABW2DPE0_9BACT</name>
<sequence length="488" mass="54399">MRRFSSSVLAALGLAIGAQSMAAAQTTSPTGETVWDLRQCIDYAVKNNLQLRQAGLGVEQAAVDVQQARANQLPSLNAGGSHGFNNGFFLDPVRNQIQNTQIWAGNVSLQSSVTVFNGLQVQNTIKRNKLDYEASQYDKEKAENDIKLNVVTAYMQILLNQELLRTAQERQNLSRIQLERTQKLFNAGSVPESNVLELNAQLASDELNSITAQNNIELAELRLIQLMNLENTDQRNFAIVAPEIEAPDQSVIGFEAQDVYERAEDVMPEIKRAQLRVQSAAKTIDIARGGYYPSLNLVGSISTRYSSGSNRFLVGQPVAVRRQIGFVDGTNQPVFAETFVTETTPRDYPYFNQLNDNIGQYIGVSLNIPILNGFRVRNNVQLSRIGLRNAELNTAIAKNDLRLIIAQSYTDAIAAQKRYVAAKSQLEAIEQTYRNAEIRLDNGLINNVDFNVVRNNLVKAQSDIIQAKYEFVFKVKILEFYQGKTLSL</sequence>
<dbReference type="InterPro" id="IPR003423">
    <property type="entry name" value="OMP_efflux"/>
</dbReference>
<evidence type="ECO:0000313" key="11">
    <source>
        <dbReference type="Proteomes" id="UP001596405"/>
    </source>
</evidence>
<keyword evidence="11" id="KW-1185">Reference proteome</keyword>
<feature type="chain" id="PRO_5046400182" evidence="9">
    <location>
        <begin position="23"/>
        <end position="488"/>
    </location>
</feature>
<dbReference type="EMBL" id="JBHSYQ010000016">
    <property type="protein sequence ID" value="MFC6999697.1"/>
    <property type="molecule type" value="Genomic_DNA"/>
</dbReference>
<comment type="subcellular location">
    <subcellularLocation>
        <location evidence="1">Cell outer membrane</location>
    </subcellularLocation>
</comment>
<dbReference type="Pfam" id="PF02321">
    <property type="entry name" value="OEP"/>
    <property type="match status" value="2"/>
</dbReference>
<evidence type="ECO:0000256" key="2">
    <source>
        <dbReference type="ARBA" id="ARBA00007613"/>
    </source>
</evidence>
<evidence type="ECO:0000256" key="8">
    <source>
        <dbReference type="SAM" id="Coils"/>
    </source>
</evidence>
<comment type="caution">
    <text evidence="10">The sequence shown here is derived from an EMBL/GenBank/DDBJ whole genome shotgun (WGS) entry which is preliminary data.</text>
</comment>
<dbReference type="Proteomes" id="UP001596405">
    <property type="component" value="Unassembled WGS sequence"/>
</dbReference>
<reference evidence="11" key="1">
    <citation type="journal article" date="2019" name="Int. J. Syst. Evol. Microbiol.">
        <title>The Global Catalogue of Microorganisms (GCM) 10K type strain sequencing project: providing services to taxonomists for standard genome sequencing and annotation.</title>
        <authorList>
            <consortium name="The Broad Institute Genomics Platform"/>
            <consortium name="The Broad Institute Genome Sequencing Center for Infectious Disease"/>
            <person name="Wu L."/>
            <person name="Ma J."/>
        </authorList>
    </citation>
    <scope>NUCLEOTIDE SEQUENCE [LARGE SCALE GENOMIC DNA]</scope>
    <source>
        <strain evidence="11">CGMCC 4.7393</strain>
    </source>
</reference>
<keyword evidence="3" id="KW-0813">Transport</keyword>
<organism evidence="10 11">
    <name type="scientific">Rufibacter roseus</name>
    <dbReference type="NCBI Taxonomy" id="1567108"/>
    <lineage>
        <taxon>Bacteria</taxon>
        <taxon>Pseudomonadati</taxon>
        <taxon>Bacteroidota</taxon>
        <taxon>Cytophagia</taxon>
        <taxon>Cytophagales</taxon>
        <taxon>Hymenobacteraceae</taxon>
        <taxon>Rufibacter</taxon>
    </lineage>
</organism>
<keyword evidence="9" id="KW-0732">Signal</keyword>
<evidence type="ECO:0000256" key="1">
    <source>
        <dbReference type="ARBA" id="ARBA00004442"/>
    </source>
</evidence>
<evidence type="ECO:0000256" key="6">
    <source>
        <dbReference type="ARBA" id="ARBA00023136"/>
    </source>
</evidence>
<dbReference type="Gene3D" id="1.20.1600.10">
    <property type="entry name" value="Outer membrane efflux proteins (OEP)"/>
    <property type="match status" value="1"/>
</dbReference>
<keyword evidence="8" id="KW-0175">Coiled coil</keyword>
<evidence type="ECO:0000256" key="7">
    <source>
        <dbReference type="ARBA" id="ARBA00023237"/>
    </source>
</evidence>
<feature type="coiled-coil region" evidence="8">
    <location>
        <begin position="412"/>
        <end position="439"/>
    </location>
</feature>
<dbReference type="PANTHER" id="PTHR30026:SF20">
    <property type="entry name" value="OUTER MEMBRANE PROTEIN TOLC"/>
    <property type="match status" value="1"/>
</dbReference>
<dbReference type="SUPFAM" id="SSF56954">
    <property type="entry name" value="Outer membrane efflux proteins (OEP)"/>
    <property type="match status" value="1"/>
</dbReference>
<evidence type="ECO:0000313" key="10">
    <source>
        <dbReference type="EMBL" id="MFC6999697.1"/>
    </source>
</evidence>
<evidence type="ECO:0000256" key="5">
    <source>
        <dbReference type="ARBA" id="ARBA00022692"/>
    </source>
</evidence>
<evidence type="ECO:0000256" key="4">
    <source>
        <dbReference type="ARBA" id="ARBA00022452"/>
    </source>
</evidence>
<proteinExistence type="inferred from homology"/>
<dbReference type="PANTHER" id="PTHR30026">
    <property type="entry name" value="OUTER MEMBRANE PROTEIN TOLC"/>
    <property type="match status" value="1"/>
</dbReference>
<keyword evidence="7" id="KW-0998">Cell outer membrane</keyword>
<gene>
    <name evidence="10" type="ORF">ACFQHR_18830</name>
</gene>
<keyword evidence="5" id="KW-0812">Transmembrane</keyword>
<keyword evidence="4" id="KW-1134">Transmembrane beta strand</keyword>
<protein>
    <submittedName>
        <fullName evidence="10">TolC family protein</fullName>
    </submittedName>
</protein>
<feature type="signal peptide" evidence="9">
    <location>
        <begin position="1"/>
        <end position="22"/>
    </location>
</feature>
<evidence type="ECO:0000256" key="3">
    <source>
        <dbReference type="ARBA" id="ARBA00022448"/>
    </source>
</evidence>
<evidence type="ECO:0000256" key="9">
    <source>
        <dbReference type="SAM" id="SignalP"/>
    </source>
</evidence>
<dbReference type="RefSeq" id="WP_066620850.1">
    <property type="nucleotide sequence ID" value="NZ_JBHSYQ010000016.1"/>
</dbReference>
<comment type="similarity">
    <text evidence="2">Belongs to the outer membrane factor (OMF) (TC 1.B.17) family.</text>
</comment>
<keyword evidence="6" id="KW-0472">Membrane</keyword>
<dbReference type="InterPro" id="IPR051906">
    <property type="entry name" value="TolC-like"/>
</dbReference>